<keyword evidence="2" id="KW-0732">Signal</keyword>
<sequence length="619" mass="69153">MRISGHSIIAISFFILSVYIHRVQARPFVLVLSNDDFNGGFDDNGAEESSNFDEFGESEPKSEEELDPGSWRPIFEPNDSAVHASASPQYYSGLHKILSAAIEGNSTLMEEAVSEIDSCASSGDPHAQSVMGFVYGIGMMRETSRSKSILHHHFAAEGGNMQSKMALAFRYLRQNMHDKAVELYAELAETAVNSFLISKDSPMVEPVRIHIGTEENKDALRKSRGKEDEDFQILEYQAEKGNSAAMHKIGLFYYFGLRGLRRDHAKALYWFSKAALECLTLAVKHGLHSAFNGLGYLYVKGYGVDTRNYTKAKEYFEMAANSEDPSGHYNLGVLYLKGIGVKKDVRRATKYFFVAANAGQPKAFYQLAKMFHTGVGLTKNLEMATTFYKLVAERGPWSSLSRWALEAYSKGDVGKAFILYSRMSELGFEVAQSNAAWILDKYGERSMCMGVSGFCTDKERHDRAHSLWWRASEQGNEHAALLIGDAYYYGRGTERDFVRAAEAYMYAKSQSNAQAMFNLGYMHEHGEGLPFDLHLAKRYYDQALQSDAAAKLPVTLALASVWVRRNYADTALVQVLDSVPEVYRKVEEWVENVVLEEVVLDPVGADVAQPLAGPVAFPQ</sequence>
<dbReference type="SMART" id="SM00671">
    <property type="entry name" value="SEL1"/>
    <property type="match status" value="7"/>
</dbReference>
<feature type="signal peptide" evidence="2">
    <location>
        <begin position="1"/>
        <end position="25"/>
    </location>
</feature>
<accession>D7KRJ4</accession>
<evidence type="ECO:0000313" key="3">
    <source>
        <dbReference type="EMBL" id="EFH63747.1"/>
    </source>
</evidence>
<dbReference type="HOGENOM" id="CLU_007931_4_0_1"/>
<evidence type="ECO:0000256" key="1">
    <source>
        <dbReference type="SAM" id="MobiDB-lite"/>
    </source>
</evidence>
<reference evidence="4" key="1">
    <citation type="journal article" date="2011" name="Nat. Genet.">
        <title>The Arabidopsis lyrata genome sequence and the basis of rapid genome size change.</title>
        <authorList>
            <person name="Hu T.T."/>
            <person name="Pattyn P."/>
            <person name="Bakker E.G."/>
            <person name="Cao J."/>
            <person name="Cheng J.-F."/>
            <person name="Clark R.M."/>
            <person name="Fahlgren N."/>
            <person name="Fawcett J.A."/>
            <person name="Grimwood J."/>
            <person name="Gundlach H."/>
            <person name="Haberer G."/>
            <person name="Hollister J.D."/>
            <person name="Ossowski S."/>
            <person name="Ottilar R.P."/>
            <person name="Salamov A.A."/>
            <person name="Schneeberger K."/>
            <person name="Spannagl M."/>
            <person name="Wang X."/>
            <person name="Yang L."/>
            <person name="Nasrallah M.E."/>
            <person name="Bergelson J."/>
            <person name="Carrington J.C."/>
            <person name="Gaut B.S."/>
            <person name="Schmutz J."/>
            <person name="Mayer K.F.X."/>
            <person name="Van de Peer Y."/>
            <person name="Grigoriev I.V."/>
            <person name="Nordborg M."/>
            <person name="Weigel D."/>
            <person name="Guo Y.-L."/>
        </authorList>
    </citation>
    <scope>NUCLEOTIDE SEQUENCE [LARGE SCALE GENOMIC DNA]</scope>
    <source>
        <strain evidence="4">cv. MN47</strain>
    </source>
</reference>
<proteinExistence type="predicted"/>
<dbReference type="Gramene" id="fgenesh2_kg.2__1620__AT1G73570.1">
    <property type="protein sequence ID" value="fgenesh2_kg.2__1620__AT1G73570.1"/>
    <property type="gene ID" value="fgenesh2_kg.2__1620__AT1G73570.1"/>
</dbReference>
<organism evidence="4">
    <name type="scientific">Arabidopsis lyrata subsp. lyrata</name>
    <name type="common">Lyre-leaved rock-cress</name>
    <dbReference type="NCBI Taxonomy" id="81972"/>
    <lineage>
        <taxon>Eukaryota</taxon>
        <taxon>Viridiplantae</taxon>
        <taxon>Streptophyta</taxon>
        <taxon>Embryophyta</taxon>
        <taxon>Tracheophyta</taxon>
        <taxon>Spermatophyta</taxon>
        <taxon>Magnoliopsida</taxon>
        <taxon>eudicotyledons</taxon>
        <taxon>Gunneridae</taxon>
        <taxon>Pentapetalae</taxon>
        <taxon>rosids</taxon>
        <taxon>malvids</taxon>
        <taxon>Brassicales</taxon>
        <taxon>Brassicaceae</taxon>
        <taxon>Camelineae</taxon>
        <taxon>Arabidopsis</taxon>
    </lineage>
</organism>
<dbReference type="SUPFAM" id="SSF81901">
    <property type="entry name" value="HCP-like"/>
    <property type="match status" value="3"/>
</dbReference>
<keyword evidence="4" id="KW-1185">Reference proteome</keyword>
<dbReference type="EMBL" id="GL348714">
    <property type="protein sequence ID" value="EFH63747.1"/>
    <property type="molecule type" value="Genomic_DNA"/>
</dbReference>
<dbReference type="GO" id="GO:0036503">
    <property type="term" value="P:ERAD pathway"/>
    <property type="evidence" value="ECO:0007669"/>
    <property type="project" value="InterPro"/>
</dbReference>
<evidence type="ECO:0000256" key="2">
    <source>
        <dbReference type="SAM" id="SignalP"/>
    </source>
</evidence>
<dbReference type="Proteomes" id="UP000008694">
    <property type="component" value="Unassembled WGS sequence"/>
</dbReference>
<feature type="chain" id="PRO_5003101801" description="Binding protein" evidence="2">
    <location>
        <begin position="26"/>
        <end position="619"/>
    </location>
</feature>
<dbReference type="PANTHER" id="PTHR45084">
    <property type="entry name" value="ERAD-ASSOCIATED E3 UBIQUITIN-PROTEIN LIGASE COMPONENT HRD3A-RELATED"/>
    <property type="match status" value="1"/>
</dbReference>
<dbReference type="InterPro" id="IPR011990">
    <property type="entry name" value="TPR-like_helical_dom_sf"/>
</dbReference>
<dbReference type="PANTHER" id="PTHR45084:SF1">
    <property type="entry name" value="ERAD-ASSOCIATED E3 UBIQUITIN-PROTEIN LIGASE COMPONENT HRD3A-RELATED"/>
    <property type="match status" value="1"/>
</dbReference>
<dbReference type="AlphaFoldDB" id="D7KRJ4"/>
<dbReference type="Pfam" id="PF08238">
    <property type="entry name" value="Sel1"/>
    <property type="match status" value="7"/>
</dbReference>
<evidence type="ECO:0000313" key="4">
    <source>
        <dbReference type="Proteomes" id="UP000008694"/>
    </source>
</evidence>
<protein>
    <recommendedName>
        <fullName evidence="5">Binding protein</fullName>
    </recommendedName>
</protein>
<name>D7KRJ4_ARALL</name>
<dbReference type="InterPro" id="IPR006597">
    <property type="entry name" value="Sel1-like"/>
</dbReference>
<gene>
    <name evidence="3" type="ORF">ARALYDRAFT_476490</name>
</gene>
<feature type="compositionally biased region" description="Acidic residues" evidence="1">
    <location>
        <begin position="44"/>
        <end position="57"/>
    </location>
</feature>
<dbReference type="eggNOG" id="KOG1550">
    <property type="taxonomic scope" value="Eukaryota"/>
</dbReference>
<dbReference type="Gene3D" id="1.25.40.10">
    <property type="entry name" value="Tetratricopeptide repeat domain"/>
    <property type="match status" value="3"/>
</dbReference>
<evidence type="ECO:0008006" key="5">
    <source>
        <dbReference type="Google" id="ProtNLM"/>
    </source>
</evidence>
<dbReference type="InterPro" id="IPR044623">
    <property type="entry name" value="HRD3"/>
</dbReference>
<feature type="region of interest" description="Disordered" evidence="1">
    <location>
        <begin position="42"/>
        <end position="73"/>
    </location>
</feature>
<dbReference type="STRING" id="81972.D7KRJ4"/>